<dbReference type="EMBL" id="FTOT01000001">
    <property type="protein sequence ID" value="SIS56255.1"/>
    <property type="molecule type" value="Genomic_DNA"/>
</dbReference>
<evidence type="ECO:0000313" key="2">
    <source>
        <dbReference type="EMBL" id="SIS56255.1"/>
    </source>
</evidence>
<dbReference type="Proteomes" id="UP000186141">
    <property type="component" value="Unassembled WGS sequence"/>
</dbReference>
<dbReference type="RefSeq" id="WP_076527838.1">
    <property type="nucleotide sequence ID" value="NZ_BMEH01000001.1"/>
</dbReference>
<organism evidence="2 3">
    <name type="scientific">Gemmobacter megaterium</name>
    <dbReference type="NCBI Taxonomy" id="1086013"/>
    <lineage>
        <taxon>Bacteria</taxon>
        <taxon>Pseudomonadati</taxon>
        <taxon>Pseudomonadota</taxon>
        <taxon>Alphaproteobacteria</taxon>
        <taxon>Rhodobacterales</taxon>
        <taxon>Paracoccaceae</taxon>
        <taxon>Gemmobacter</taxon>
    </lineage>
</organism>
<evidence type="ECO:0000256" key="1">
    <source>
        <dbReference type="SAM" id="Phobius"/>
    </source>
</evidence>
<proteinExistence type="predicted"/>
<protein>
    <recommendedName>
        <fullName evidence="4">PH domain-containing protein</fullName>
    </recommendedName>
</protein>
<feature type="transmembrane region" description="Helical" evidence="1">
    <location>
        <begin position="46"/>
        <end position="64"/>
    </location>
</feature>
<dbReference type="OrthoDB" id="7862519at2"/>
<dbReference type="STRING" id="1086013.SAMN05421774_101206"/>
<keyword evidence="3" id="KW-1185">Reference proteome</keyword>
<reference evidence="2 3" key="1">
    <citation type="submission" date="2017-01" db="EMBL/GenBank/DDBJ databases">
        <authorList>
            <person name="Mah S.A."/>
            <person name="Swanson W.J."/>
            <person name="Moy G.W."/>
            <person name="Vacquier V.D."/>
        </authorList>
    </citation>
    <scope>NUCLEOTIDE SEQUENCE [LARGE SCALE GENOMIC DNA]</scope>
    <source>
        <strain evidence="2 3">DSM 26375</strain>
    </source>
</reference>
<feature type="transmembrane region" description="Helical" evidence="1">
    <location>
        <begin position="21"/>
        <end position="40"/>
    </location>
</feature>
<gene>
    <name evidence="2" type="ORF">SAMN05421774_101206</name>
</gene>
<keyword evidence="1" id="KW-0472">Membrane</keyword>
<keyword evidence="1" id="KW-0812">Transmembrane</keyword>
<keyword evidence="1" id="KW-1133">Transmembrane helix</keyword>
<dbReference type="AlphaFoldDB" id="A0A1N7K3S9"/>
<accession>A0A1N7K3S9</accession>
<evidence type="ECO:0008006" key="4">
    <source>
        <dbReference type="Google" id="ProtNLM"/>
    </source>
</evidence>
<sequence length="164" mass="17690">MTRTDTSHILLRLKPSPIRRVTGVAMLVAFGAMAALAGLEMPADRMPLRIGLPLVGMALLWMAWRTWQATARGLELTPRALREGDGGRVLVELADIVSVDNSAIALFKPAGGFVITLSRPAPVGWAPGLWWRLGRRLGVGGTTARVEAKAMAAMLSELVRRRNG</sequence>
<evidence type="ECO:0000313" key="3">
    <source>
        <dbReference type="Proteomes" id="UP000186141"/>
    </source>
</evidence>
<name>A0A1N7K3S9_9RHOB</name>